<dbReference type="InterPro" id="IPR009057">
    <property type="entry name" value="Homeodomain-like_sf"/>
</dbReference>
<dbReference type="Pfam" id="PF00440">
    <property type="entry name" value="TetR_N"/>
    <property type="match status" value="1"/>
</dbReference>
<evidence type="ECO:0000313" key="5">
    <source>
        <dbReference type="Proteomes" id="UP000183263"/>
    </source>
</evidence>
<sequence>MNAGRDLLRENGLRALHMRDVAHGAGIALGTVYLYFANKEELYAALYAERLEEMFTGLAPVLEARPDPREFFVRFMSDYRLLHAEFGKDVHLLAAGGGEGGIDQEAVDPLLHATTRVLAGIHARLSEWGVDRPDLALTLLWSTATGLADHFSGPRTALLAPDWEDAVGYAAEKLAIALLPTK</sequence>
<proteinExistence type="predicted"/>
<organism evidence="4 5">
    <name type="scientific">Rhodococcus triatomae</name>
    <dbReference type="NCBI Taxonomy" id="300028"/>
    <lineage>
        <taxon>Bacteria</taxon>
        <taxon>Bacillati</taxon>
        <taxon>Actinomycetota</taxon>
        <taxon>Actinomycetes</taxon>
        <taxon>Mycobacteriales</taxon>
        <taxon>Nocardiaceae</taxon>
        <taxon>Rhodococcus</taxon>
    </lineage>
</organism>
<keyword evidence="1" id="KW-0805">Transcription regulation</keyword>
<dbReference type="InterPro" id="IPR001647">
    <property type="entry name" value="HTH_TetR"/>
</dbReference>
<name>A0A1G8P1U3_9NOCA</name>
<dbReference type="PROSITE" id="PS50977">
    <property type="entry name" value="HTH_TETR_2"/>
    <property type="match status" value="1"/>
</dbReference>
<dbReference type="GO" id="GO:0000976">
    <property type="term" value="F:transcription cis-regulatory region binding"/>
    <property type="evidence" value="ECO:0007669"/>
    <property type="project" value="TreeGrafter"/>
</dbReference>
<gene>
    <name evidence="4" type="ORF">SAMN05444695_11231</name>
</gene>
<dbReference type="InterPro" id="IPR050109">
    <property type="entry name" value="HTH-type_TetR-like_transc_reg"/>
</dbReference>
<accession>A0A1G8P1U3</accession>
<dbReference type="EMBL" id="FNDN01000012">
    <property type="protein sequence ID" value="SDI86228.1"/>
    <property type="molecule type" value="Genomic_DNA"/>
</dbReference>
<keyword evidence="5" id="KW-1185">Reference proteome</keyword>
<evidence type="ECO:0000256" key="2">
    <source>
        <dbReference type="ARBA" id="ARBA00023125"/>
    </source>
</evidence>
<dbReference type="SUPFAM" id="SSF46689">
    <property type="entry name" value="Homeodomain-like"/>
    <property type="match status" value="1"/>
</dbReference>
<reference evidence="4 5" key="1">
    <citation type="submission" date="2016-10" db="EMBL/GenBank/DDBJ databases">
        <authorList>
            <person name="de Groot N.N."/>
        </authorList>
    </citation>
    <scope>NUCLEOTIDE SEQUENCE [LARGE SCALE GENOMIC DNA]</scope>
    <source>
        <strain evidence="4 5">DSM 44892</strain>
    </source>
</reference>
<protein>
    <submittedName>
        <fullName evidence="4">DNA-binding transcriptional regulator, AcrR family</fullName>
    </submittedName>
</protein>
<keyword evidence="2 4" id="KW-0238">DNA-binding</keyword>
<dbReference type="Proteomes" id="UP000183263">
    <property type="component" value="Unassembled WGS sequence"/>
</dbReference>
<evidence type="ECO:0000256" key="1">
    <source>
        <dbReference type="ARBA" id="ARBA00023015"/>
    </source>
</evidence>
<keyword evidence="3" id="KW-0804">Transcription</keyword>
<dbReference type="PANTHER" id="PTHR30055:SF234">
    <property type="entry name" value="HTH-TYPE TRANSCRIPTIONAL REGULATOR BETI"/>
    <property type="match status" value="1"/>
</dbReference>
<dbReference type="AlphaFoldDB" id="A0A1G8P1U3"/>
<dbReference type="GO" id="GO:0003700">
    <property type="term" value="F:DNA-binding transcription factor activity"/>
    <property type="evidence" value="ECO:0007669"/>
    <property type="project" value="TreeGrafter"/>
</dbReference>
<evidence type="ECO:0000313" key="4">
    <source>
        <dbReference type="EMBL" id="SDI86228.1"/>
    </source>
</evidence>
<evidence type="ECO:0000256" key="3">
    <source>
        <dbReference type="ARBA" id="ARBA00023163"/>
    </source>
</evidence>
<dbReference type="RefSeq" id="WP_169847177.1">
    <property type="nucleotide sequence ID" value="NZ_CP048813.1"/>
</dbReference>
<dbReference type="PANTHER" id="PTHR30055">
    <property type="entry name" value="HTH-TYPE TRANSCRIPTIONAL REGULATOR RUTR"/>
    <property type="match status" value="1"/>
</dbReference>
<dbReference type="Gene3D" id="1.10.357.10">
    <property type="entry name" value="Tetracycline Repressor, domain 2"/>
    <property type="match status" value="1"/>
</dbReference>